<dbReference type="InterPro" id="IPR036177">
    <property type="entry name" value="Peptidase_M55_sf"/>
</dbReference>
<feature type="binding site" evidence="2">
    <location>
        <position position="60"/>
    </location>
    <ligand>
        <name>Zn(2+)</name>
        <dbReference type="ChEBI" id="CHEBI:29105"/>
        <label>2</label>
    </ligand>
</feature>
<keyword evidence="2" id="KW-0862">Zinc</keyword>
<evidence type="ECO:0000256" key="1">
    <source>
        <dbReference type="PIRSR" id="PIRSR015853-1"/>
    </source>
</evidence>
<keyword evidence="2" id="KW-0479">Metal-binding</keyword>
<feature type="binding site" evidence="2">
    <location>
        <position position="135"/>
    </location>
    <ligand>
        <name>Zn(2+)</name>
        <dbReference type="ChEBI" id="CHEBI:29105"/>
        <label>2</label>
    </ligand>
</feature>
<dbReference type="Gene3D" id="3.40.50.10780">
    <property type="entry name" value="Dipeptide transport protein"/>
    <property type="match status" value="1"/>
</dbReference>
<evidence type="ECO:0000313" key="3">
    <source>
        <dbReference type="EMBL" id="TDT50271.1"/>
    </source>
</evidence>
<gene>
    <name evidence="3" type="ORF">EDD71_13317</name>
</gene>
<feature type="binding site" evidence="2">
    <location>
        <position position="105"/>
    </location>
    <ligand>
        <name>Zn(2+)</name>
        <dbReference type="ChEBI" id="CHEBI:29105"/>
        <label>2</label>
    </ligand>
</feature>
<dbReference type="Pfam" id="PF04951">
    <property type="entry name" value="Peptidase_M55"/>
    <property type="match status" value="1"/>
</dbReference>
<feature type="binding site" evidence="2">
    <location>
        <position position="8"/>
    </location>
    <ligand>
        <name>Zn(2+)</name>
        <dbReference type="ChEBI" id="CHEBI:29105"/>
        <label>1</label>
    </ligand>
</feature>
<proteinExistence type="predicted"/>
<sequence>MKLYISADMEGITGVVDWDETEHGKEGNVHFRNQMTREVAAACEAAVEAGFEEILVKDAHGPARNIDPSMLPEEVKILRGWTRDPCIMMGGLDGSYDGVLFIGYHSPAGSNGNPLAHTMNGSNEYVKINGEYASEFLINAYTAAMFKVPVLFLSGDKMLCESVLKLNENIKTLPVSEGIGNASISIHPDLAVKKIKEKVLEALKDDHSKYLIKLPEKFHVEISFKKHFLAYRGGFYPGAKQTGAKTVEYESSDYMDVLRFLFFVL</sequence>
<evidence type="ECO:0000313" key="4">
    <source>
        <dbReference type="Proteomes" id="UP000295325"/>
    </source>
</evidence>
<feature type="active site" description="Nucleophile" evidence="1">
    <location>
        <position position="117"/>
    </location>
</feature>
<name>A0A4R7K9K7_9CLOT</name>
<dbReference type="PIRSF" id="PIRSF015853">
    <property type="entry name" value="Pep_DppA"/>
    <property type="match status" value="1"/>
</dbReference>
<dbReference type="Proteomes" id="UP000295325">
    <property type="component" value="Unassembled WGS sequence"/>
</dbReference>
<evidence type="ECO:0000256" key="2">
    <source>
        <dbReference type="PIRSR" id="PIRSR015853-2"/>
    </source>
</evidence>
<organism evidence="3 4">
    <name type="scientific">Fonticella tunisiensis</name>
    <dbReference type="NCBI Taxonomy" id="1096341"/>
    <lineage>
        <taxon>Bacteria</taxon>
        <taxon>Bacillati</taxon>
        <taxon>Bacillota</taxon>
        <taxon>Clostridia</taxon>
        <taxon>Eubacteriales</taxon>
        <taxon>Clostridiaceae</taxon>
        <taxon>Fonticella</taxon>
    </lineage>
</organism>
<dbReference type="CDD" id="cd08770">
    <property type="entry name" value="DAP_dppA_3"/>
    <property type="match status" value="1"/>
</dbReference>
<reference evidence="3 4" key="1">
    <citation type="submission" date="2019-03" db="EMBL/GenBank/DDBJ databases">
        <title>Genomic Encyclopedia of Type Strains, Phase IV (KMG-IV): sequencing the most valuable type-strain genomes for metagenomic binning, comparative biology and taxonomic classification.</title>
        <authorList>
            <person name="Goeker M."/>
        </authorList>
    </citation>
    <scope>NUCLEOTIDE SEQUENCE [LARGE SCALE GENOMIC DNA]</scope>
    <source>
        <strain evidence="3 4">DSM 24455</strain>
    </source>
</reference>
<protein>
    <submittedName>
        <fullName evidence="3">D-amino peptidase</fullName>
    </submittedName>
</protein>
<dbReference type="OrthoDB" id="9785420at2"/>
<comment type="caution">
    <text evidence="3">The sequence shown here is derived from an EMBL/GenBank/DDBJ whole genome shotgun (WGS) entry which is preliminary data.</text>
</comment>
<dbReference type="InterPro" id="IPR027476">
    <property type="entry name" value="DppA_N"/>
</dbReference>
<dbReference type="Gene3D" id="3.30.1360.130">
    <property type="entry name" value="Dipeptide transport protein"/>
    <property type="match status" value="1"/>
</dbReference>
<feature type="binding site" evidence="2">
    <location>
        <position position="10"/>
    </location>
    <ligand>
        <name>Zn(2+)</name>
        <dbReference type="ChEBI" id="CHEBI:29105"/>
        <label>1</label>
    </ligand>
</feature>
<dbReference type="EMBL" id="SOAZ01000033">
    <property type="protein sequence ID" value="TDT50271.1"/>
    <property type="molecule type" value="Genomic_DNA"/>
</dbReference>
<keyword evidence="4" id="KW-1185">Reference proteome</keyword>
<dbReference type="AlphaFoldDB" id="A0A4R7K9K7"/>
<dbReference type="SUPFAM" id="SSF63992">
    <property type="entry name" value="Dipeptide transport protein"/>
    <property type="match status" value="1"/>
</dbReference>
<accession>A0A4R7K9K7</accession>
<feature type="binding site" evidence="2">
    <location>
        <position position="8"/>
    </location>
    <ligand>
        <name>Zn(2+)</name>
        <dbReference type="ChEBI" id="CHEBI:29105"/>
        <label>2</label>
    </ligand>
</feature>
<dbReference type="GO" id="GO:0046872">
    <property type="term" value="F:metal ion binding"/>
    <property type="evidence" value="ECO:0007669"/>
    <property type="project" value="UniProtKB-KW"/>
</dbReference>
<dbReference type="InterPro" id="IPR007035">
    <property type="entry name" value="Peptidase_M55"/>
</dbReference>
<dbReference type="RefSeq" id="WP_133629299.1">
    <property type="nucleotide sequence ID" value="NZ_SOAZ01000033.1"/>
</dbReference>